<keyword evidence="8 9" id="KW-0131">Cell cycle</keyword>
<evidence type="ECO:0000256" key="8">
    <source>
        <dbReference type="ARBA" id="ARBA00023306"/>
    </source>
</evidence>
<dbReference type="GO" id="GO:0043093">
    <property type="term" value="P:FtsZ-dependent cytokinesis"/>
    <property type="evidence" value="ECO:0007669"/>
    <property type="project" value="UniProtKB-UniRule"/>
</dbReference>
<reference evidence="11 12" key="1">
    <citation type="submission" date="2007-05" db="EMBL/GenBank/DDBJ databases">
        <title>Complete sequence of chromosome of Acidiphilium cryptum JF-5.</title>
        <authorList>
            <consortium name="US DOE Joint Genome Institute"/>
            <person name="Copeland A."/>
            <person name="Lucas S."/>
            <person name="Lapidus A."/>
            <person name="Barry K."/>
            <person name="Detter J.C."/>
            <person name="Glavina del Rio T."/>
            <person name="Hammon N."/>
            <person name="Israni S."/>
            <person name="Dalin E."/>
            <person name="Tice H."/>
            <person name="Pitluck S."/>
            <person name="Sims D."/>
            <person name="Brettin T."/>
            <person name="Bruce D."/>
            <person name="Han C."/>
            <person name="Schmutz J."/>
            <person name="Larimer F."/>
            <person name="Land M."/>
            <person name="Hauser L."/>
            <person name="Kyrpides N."/>
            <person name="Kim E."/>
            <person name="Magnuson T."/>
            <person name="Richardson P."/>
        </authorList>
    </citation>
    <scope>NUCLEOTIDE SEQUENCE [LARGE SCALE GENOMIC DNA]</scope>
    <source>
        <strain evidence="11 12">JF-5</strain>
    </source>
</reference>
<keyword evidence="5 9" id="KW-0812">Transmembrane</keyword>
<dbReference type="GO" id="GO:0090529">
    <property type="term" value="P:cell septum assembly"/>
    <property type="evidence" value="ECO:0007669"/>
    <property type="project" value="InterPro"/>
</dbReference>
<dbReference type="AlphaFoldDB" id="A5FUL4"/>
<evidence type="ECO:0000259" key="10">
    <source>
        <dbReference type="PROSITE" id="PS51779"/>
    </source>
</evidence>
<name>A5FUL4_ACICJ</name>
<evidence type="ECO:0000256" key="6">
    <source>
        <dbReference type="ARBA" id="ARBA00022989"/>
    </source>
</evidence>
<dbReference type="HAMAP" id="MF_00911">
    <property type="entry name" value="FtsQ_subfam"/>
    <property type="match status" value="1"/>
</dbReference>
<proteinExistence type="inferred from homology"/>
<keyword evidence="2 9" id="KW-1003">Cell membrane</keyword>
<keyword evidence="4 9" id="KW-0132">Cell division</keyword>
<feature type="domain" description="POTRA" evidence="10">
    <location>
        <begin position="72"/>
        <end position="140"/>
    </location>
</feature>
<sequence length="292" mass="31540">MPRVKQRKATVQDRPSPRTLLLRRLRRAGRPTAVLGVMALLLIAVPLGLRGVLAVFRPVRAAAATVAADAGFRIAHIELSGVTPGSRAVVERALDVERGKAIFAVSPAAVAARVGALGLVRSAVVERVLPDTLRVEVTERRAVAIWQRPDGRFALVGAGGAVLEDRDAGAARAHDPNLRLLVGAGAPKHAQDLLDLLARFPAIDSKVVAAERIDRLRWNLILRDHTVVELPDSHPARALTVLMQAERKIRLLDRPVRRIDLRLADRLVVRPYPKGFVTDAATPSAASGNHKS</sequence>
<dbReference type="RefSeq" id="WP_011941252.1">
    <property type="nucleotide sequence ID" value="NC_009484.1"/>
</dbReference>
<dbReference type="PANTHER" id="PTHR35851:SF1">
    <property type="entry name" value="CELL DIVISION PROTEIN FTSQ"/>
    <property type="match status" value="1"/>
</dbReference>
<evidence type="ECO:0000313" key="11">
    <source>
        <dbReference type="EMBL" id="ABQ29296.1"/>
    </source>
</evidence>
<dbReference type="InterPro" id="IPR026579">
    <property type="entry name" value="FtsQ"/>
</dbReference>
<evidence type="ECO:0000256" key="9">
    <source>
        <dbReference type="HAMAP-Rule" id="MF_00911"/>
    </source>
</evidence>
<dbReference type="STRING" id="349163.Acry_0067"/>
<dbReference type="Pfam" id="PF03799">
    <property type="entry name" value="FtsQ_DivIB_C"/>
    <property type="match status" value="1"/>
</dbReference>
<dbReference type="PANTHER" id="PTHR35851">
    <property type="entry name" value="CELL DIVISION PROTEIN FTSQ"/>
    <property type="match status" value="1"/>
</dbReference>
<dbReference type="eggNOG" id="COG1589">
    <property type="taxonomic scope" value="Bacteria"/>
</dbReference>
<comment type="similarity">
    <text evidence="9">Belongs to the FtsQ/DivIB family. FtsQ subfamily.</text>
</comment>
<keyword evidence="6 9" id="KW-1133">Transmembrane helix</keyword>
<feature type="transmembrane region" description="Helical" evidence="9">
    <location>
        <begin position="33"/>
        <end position="56"/>
    </location>
</feature>
<dbReference type="EMBL" id="CP000697">
    <property type="protein sequence ID" value="ABQ29296.1"/>
    <property type="molecule type" value="Genomic_DNA"/>
</dbReference>
<evidence type="ECO:0000313" key="12">
    <source>
        <dbReference type="Proteomes" id="UP000000245"/>
    </source>
</evidence>
<evidence type="ECO:0000256" key="4">
    <source>
        <dbReference type="ARBA" id="ARBA00022618"/>
    </source>
</evidence>
<keyword evidence="12" id="KW-1185">Reference proteome</keyword>
<dbReference type="Gene3D" id="3.40.50.11690">
    <property type="entry name" value="Cell division protein FtsQ/DivIB"/>
    <property type="match status" value="1"/>
</dbReference>
<organism evidence="11 12">
    <name type="scientific">Acidiphilium cryptum (strain JF-5)</name>
    <dbReference type="NCBI Taxonomy" id="349163"/>
    <lineage>
        <taxon>Bacteria</taxon>
        <taxon>Pseudomonadati</taxon>
        <taxon>Pseudomonadota</taxon>
        <taxon>Alphaproteobacteria</taxon>
        <taxon>Acetobacterales</taxon>
        <taxon>Acidocellaceae</taxon>
        <taxon>Acidiphilium</taxon>
    </lineage>
</organism>
<dbReference type="HOGENOM" id="CLU_061141_1_2_5"/>
<keyword evidence="7 9" id="KW-0472">Membrane</keyword>
<dbReference type="InterPro" id="IPR013685">
    <property type="entry name" value="POTRA_FtsQ_type"/>
</dbReference>
<evidence type="ECO:0000256" key="2">
    <source>
        <dbReference type="ARBA" id="ARBA00022475"/>
    </source>
</evidence>
<dbReference type="GO" id="GO:0032153">
    <property type="term" value="C:cell division site"/>
    <property type="evidence" value="ECO:0007669"/>
    <property type="project" value="UniProtKB-UniRule"/>
</dbReference>
<dbReference type="Proteomes" id="UP000000245">
    <property type="component" value="Chromosome"/>
</dbReference>
<evidence type="ECO:0000256" key="1">
    <source>
        <dbReference type="ARBA" id="ARBA00004370"/>
    </source>
</evidence>
<evidence type="ECO:0000256" key="7">
    <source>
        <dbReference type="ARBA" id="ARBA00023136"/>
    </source>
</evidence>
<dbReference type="Pfam" id="PF08478">
    <property type="entry name" value="POTRA_1"/>
    <property type="match status" value="1"/>
</dbReference>
<dbReference type="GO" id="GO:0005886">
    <property type="term" value="C:plasma membrane"/>
    <property type="evidence" value="ECO:0007669"/>
    <property type="project" value="UniProtKB-SubCell"/>
</dbReference>
<dbReference type="KEGG" id="acr:Acry_0067"/>
<gene>
    <name evidence="9" type="primary">ftsQ</name>
    <name evidence="11" type="ordered locus">Acry_0067</name>
</gene>
<dbReference type="InterPro" id="IPR005548">
    <property type="entry name" value="Cell_div_FtsQ/DivIB_C"/>
</dbReference>
<comment type="function">
    <text evidence="9">Essential cell division protein.</text>
</comment>
<evidence type="ECO:0000256" key="5">
    <source>
        <dbReference type="ARBA" id="ARBA00022692"/>
    </source>
</evidence>
<evidence type="ECO:0000256" key="3">
    <source>
        <dbReference type="ARBA" id="ARBA00022519"/>
    </source>
</evidence>
<dbReference type="InterPro" id="IPR034746">
    <property type="entry name" value="POTRA"/>
</dbReference>
<keyword evidence="3 9" id="KW-0997">Cell inner membrane</keyword>
<dbReference type="PROSITE" id="PS51779">
    <property type="entry name" value="POTRA"/>
    <property type="match status" value="1"/>
</dbReference>
<dbReference type="Gene3D" id="3.10.20.310">
    <property type="entry name" value="membrane protein fhac"/>
    <property type="match status" value="1"/>
</dbReference>
<dbReference type="InterPro" id="IPR045335">
    <property type="entry name" value="FtsQ_C_sf"/>
</dbReference>
<protein>
    <recommendedName>
        <fullName evidence="9">Cell division protein FtsQ</fullName>
    </recommendedName>
</protein>
<comment type="subcellular location">
    <subcellularLocation>
        <location evidence="9">Cell inner membrane</location>
        <topology evidence="9">Single-pass type II membrane protein</topology>
    </subcellularLocation>
    <subcellularLocation>
        <location evidence="1">Membrane</location>
    </subcellularLocation>
    <text evidence="9">Localizes to the division septum.</text>
</comment>
<accession>A5FUL4</accession>